<evidence type="ECO:0000313" key="3">
    <source>
        <dbReference type="EMBL" id="QHS86724.1"/>
    </source>
</evidence>
<dbReference type="Gene3D" id="1.10.8.10">
    <property type="entry name" value="DNA helicase RuvA subunit, C-terminal domain"/>
    <property type="match status" value="1"/>
</dbReference>
<dbReference type="InterPro" id="IPR015940">
    <property type="entry name" value="UBA"/>
</dbReference>
<dbReference type="PROSITE" id="PS50802">
    <property type="entry name" value="OTU"/>
    <property type="match status" value="1"/>
</dbReference>
<dbReference type="InterPro" id="IPR003323">
    <property type="entry name" value="OTU_dom"/>
</dbReference>
<dbReference type="InterPro" id="IPR006757">
    <property type="entry name" value="OGF_rcpt"/>
</dbReference>
<protein>
    <recommendedName>
        <fullName evidence="4">OTU domain-containing protein</fullName>
    </recommendedName>
</protein>
<dbReference type="Gene3D" id="3.90.70.80">
    <property type="match status" value="1"/>
</dbReference>
<feature type="domain" description="OTU" evidence="2">
    <location>
        <begin position="686"/>
        <end position="925"/>
    </location>
</feature>
<dbReference type="InterPro" id="IPR039574">
    <property type="entry name" value="OGFr"/>
</dbReference>
<evidence type="ECO:0000259" key="2">
    <source>
        <dbReference type="PROSITE" id="PS50802"/>
    </source>
</evidence>
<organism evidence="3">
    <name type="scientific">viral metagenome</name>
    <dbReference type="NCBI Taxonomy" id="1070528"/>
    <lineage>
        <taxon>unclassified sequences</taxon>
        <taxon>metagenomes</taxon>
        <taxon>organismal metagenomes</taxon>
    </lineage>
</organism>
<proteinExistence type="predicted"/>
<dbReference type="SMART" id="SM00165">
    <property type="entry name" value="UBA"/>
    <property type="match status" value="1"/>
</dbReference>
<dbReference type="SUPFAM" id="SSF143990">
    <property type="entry name" value="YbiA-like"/>
    <property type="match status" value="1"/>
</dbReference>
<dbReference type="InterPro" id="IPR037238">
    <property type="entry name" value="YbiA-like_sf"/>
</dbReference>
<evidence type="ECO:0000259" key="1">
    <source>
        <dbReference type="PROSITE" id="PS50030"/>
    </source>
</evidence>
<dbReference type="GO" id="GO:0140625">
    <property type="term" value="F:opioid growth factor receptor activity"/>
    <property type="evidence" value="ECO:0007669"/>
    <property type="project" value="InterPro"/>
</dbReference>
<dbReference type="GO" id="GO:0016020">
    <property type="term" value="C:membrane"/>
    <property type="evidence" value="ECO:0007669"/>
    <property type="project" value="InterPro"/>
</dbReference>
<dbReference type="PANTHER" id="PTHR14015">
    <property type="entry name" value="OPIOID GROWTH FACTOR RECEPTOR OGFR ZETA-TYPE OPIOID RECEPTOR"/>
    <property type="match status" value="1"/>
</dbReference>
<dbReference type="PANTHER" id="PTHR14015:SF2">
    <property type="entry name" value="OPIOID GROWTH FACTOR RECEPTOR (OGFR) CONSERVED DOMAIN-CONTAINING PROTEIN"/>
    <property type="match status" value="1"/>
</dbReference>
<reference evidence="3" key="1">
    <citation type="journal article" date="2020" name="Nature">
        <title>Giant virus diversity and host interactions through global metagenomics.</title>
        <authorList>
            <person name="Schulz F."/>
            <person name="Roux S."/>
            <person name="Paez-Espino D."/>
            <person name="Jungbluth S."/>
            <person name="Walsh D.A."/>
            <person name="Denef V.J."/>
            <person name="McMahon K.D."/>
            <person name="Konstantinidis K.T."/>
            <person name="Eloe-Fadrosh E.A."/>
            <person name="Kyrpides N.C."/>
            <person name="Woyke T."/>
        </authorList>
    </citation>
    <scope>NUCLEOTIDE SEQUENCE</scope>
    <source>
        <strain evidence="3">GVMAG-M-3300009422-16</strain>
    </source>
</reference>
<dbReference type="Pfam" id="PF04664">
    <property type="entry name" value="OGFr_N"/>
    <property type="match status" value="1"/>
</dbReference>
<dbReference type="SUPFAM" id="SSF46934">
    <property type="entry name" value="UBA-like"/>
    <property type="match status" value="1"/>
</dbReference>
<dbReference type="InterPro" id="IPR009060">
    <property type="entry name" value="UBA-like_sf"/>
</dbReference>
<dbReference type="EMBL" id="MN739061">
    <property type="protein sequence ID" value="QHS86724.1"/>
    <property type="molecule type" value="Genomic_DNA"/>
</dbReference>
<dbReference type="PROSITE" id="PS50030">
    <property type="entry name" value="UBA"/>
    <property type="match status" value="1"/>
</dbReference>
<accession>A0A6C0B4J7</accession>
<sequence>MEDSNLLQFDKFLKNSILHEVNPKDKFLELVKTYYKLKHKNEQFLSNPKKKERTIPDFEAMTRGDYDEDTNSGKSIKTNLPLKFEENNTTLKLCIRDNQNIKDIIEININLNTVSPKKPEFENITKEHLLYKIGSVKNKKNMIESLVAAGKDNELLELREYWVLLKKEVEKFTEGYSEFIEIKHAKDKNLDAFHANVIASINRNELIDFEKNLLLSSLVKTHSSNTANIIQYYIVINIIINKYNKALSILINKPVKHNLIGSVVYHKSKIIDKDNVFIVKEQISDSLINVLDIEGNINKVNIDSYDKIYGKLKTRIDDPVNIARKTLIDKSAITVTKTILDKTFKLKHTGDIKYIEVKRKTLKSHNDVVDEHPVQDVESSQEIIKSPEYKLISSLSSLDTFIPSDLEGAIYIYPNIFHRVIGDGYINSIKQGTFIKEDCEDCDDNLNKIDDWRNKLTKSYVNICSKNGEIIPIVLDKKLFSSVAHYYVYYSNKDNKKLADQYLFNNKRGQTSITPSDFELELDNGEWDKTENILNIPNHIYELLRITAAKFIQDDEMKRILIRTGDVQIINACFENFLTGEYEISKELIMVRKYIRDDIISNFYINFLEDQELSKITRQTIIHKQIPQFMSIKTDKIIKKIKGKKESSKEPDVRIPTGVSKIFERGVNRKLQLKKLESYTTDVLGKYLYNVPGDGNCLFYAVACAAFYNNTFDNLRGELKSVLEGTLVAELCHVTVNDRLKQIPILKKTALVLKSIVSEIIQYNYDAFLLFFKKHKIPKGLDDAAKLEKMDMIIQQQAVGQQANVLNFIHSLLVDIEHTDNYNDINDYITAIAADANELREYTKGWGGDVELQILSALLCLNINTYPSNSVDISDLDNYYNVKYKKTIKICLLPTKYSKCCSSVTEIDLGYLEQPPQHYFAIVDSDDLEVTFQSILEDVDSDEEQSNLQKLLHMGYEFELANNALRLNQNNLDMALNYIFQILQSNVDLLESDDMYNYKFQTNELAVPINNKSTDYTQSCYIAQFHEGSENSYYQNYSFLEGTHDYIQWLFPMKHLSRNNPDPRTVLKISELEFMKDSELVKTNLFKSLRTMMDFFGGTLEMKYDYTYPEPMYYDLQLHENAHERLVNLNNHSHNYLRITRILNYLNSMEHYELQYLIINFFIDHIFVNNHNIVWNDAIIASLSEHWLDEVTNPDEKLRFQQAVTVYKKQLERRRKEGIQFGGQNVKQFKPLENKYLMFPFKYKTKLYNIVYVIYADDTLDKRVEIIGIMHSSNKIMSKKNIKKNTVLDKLLIKVHKKLFDGKLKIPKKKIIKLEYKHDLGNNNIELNGKVVGKMTDKKKIIFN</sequence>
<name>A0A6C0B4J7_9ZZZZ</name>
<evidence type="ECO:0008006" key="4">
    <source>
        <dbReference type="Google" id="ProtNLM"/>
    </source>
</evidence>
<feature type="domain" description="UBA" evidence="1">
    <location>
        <begin position="940"/>
        <end position="982"/>
    </location>
</feature>